<evidence type="ECO:0000313" key="4">
    <source>
        <dbReference type="Proteomes" id="UP000741863"/>
    </source>
</evidence>
<organism evidence="3 4">
    <name type="scientific">Geomicrobium sediminis</name>
    <dbReference type="NCBI Taxonomy" id="1347788"/>
    <lineage>
        <taxon>Bacteria</taxon>
        <taxon>Bacillati</taxon>
        <taxon>Bacillota</taxon>
        <taxon>Bacilli</taxon>
        <taxon>Bacillales</taxon>
        <taxon>Geomicrobium</taxon>
    </lineage>
</organism>
<comment type="caution">
    <text evidence="3">The sequence shown here is derived from an EMBL/GenBank/DDBJ whole genome shotgun (WGS) entry which is preliminary data.</text>
</comment>
<keyword evidence="2" id="KW-0472">Membrane</keyword>
<dbReference type="EMBL" id="JAFBEC010000008">
    <property type="protein sequence ID" value="MBM7633728.1"/>
    <property type="molecule type" value="Genomic_DNA"/>
</dbReference>
<keyword evidence="2" id="KW-0812">Transmembrane</keyword>
<dbReference type="InterPro" id="IPR055338">
    <property type="entry name" value="YqfX-like"/>
</dbReference>
<dbReference type="PANTHER" id="PTHR40040">
    <property type="entry name" value="SMALL HYDROPHOBIC PROTEIN-RELATED"/>
    <property type="match status" value="1"/>
</dbReference>
<sequence length="131" mass="14307">MADDERYNERPEERREMTDPLIDNYNQGYMEETSAEVSSPNLDYRMDRTGPGDSDLETDEEKGRSSVGAGLGTAAIIMSIVSLFFLPVILGAAGIVTGFFARQQGAVGLGWWAIGIGALSILMTFLFAPFM</sequence>
<reference evidence="3 4" key="1">
    <citation type="submission" date="2021-01" db="EMBL/GenBank/DDBJ databases">
        <title>Genomic Encyclopedia of Type Strains, Phase IV (KMG-IV): sequencing the most valuable type-strain genomes for metagenomic binning, comparative biology and taxonomic classification.</title>
        <authorList>
            <person name="Goeker M."/>
        </authorList>
    </citation>
    <scope>NUCLEOTIDE SEQUENCE [LARGE SCALE GENOMIC DNA]</scope>
    <source>
        <strain evidence="3 4">DSM 25540</strain>
    </source>
</reference>
<feature type="region of interest" description="Disordered" evidence="1">
    <location>
        <begin position="1"/>
        <end position="66"/>
    </location>
</feature>
<dbReference type="PANTHER" id="PTHR40040:SF1">
    <property type="entry name" value="MEMBRANE PROTEIN"/>
    <property type="match status" value="1"/>
</dbReference>
<protein>
    <recommendedName>
        <fullName evidence="5">DUF4190 domain-containing protein</fullName>
    </recommendedName>
</protein>
<evidence type="ECO:0000313" key="3">
    <source>
        <dbReference type="EMBL" id="MBM7633728.1"/>
    </source>
</evidence>
<evidence type="ECO:0008006" key="5">
    <source>
        <dbReference type="Google" id="ProtNLM"/>
    </source>
</evidence>
<accession>A0ABS2PE93</accession>
<feature type="transmembrane region" description="Helical" evidence="2">
    <location>
        <begin position="109"/>
        <end position="130"/>
    </location>
</feature>
<dbReference type="Proteomes" id="UP000741863">
    <property type="component" value="Unassembled WGS sequence"/>
</dbReference>
<keyword evidence="4" id="KW-1185">Reference proteome</keyword>
<evidence type="ECO:0000256" key="2">
    <source>
        <dbReference type="SAM" id="Phobius"/>
    </source>
</evidence>
<keyword evidence="2" id="KW-1133">Transmembrane helix</keyword>
<feature type="compositionally biased region" description="Basic and acidic residues" evidence="1">
    <location>
        <begin position="1"/>
        <end position="18"/>
    </location>
</feature>
<gene>
    <name evidence="3" type="ORF">JOD17_002824</name>
</gene>
<name>A0ABS2PE93_9BACL</name>
<dbReference type="RefSeq" id="WP_052360883.1">
    <property type="nucleotide sequence ID" value="NZ_JAFBEC010000008.1"/>
</dbReference>
<feature type="transmembrane region" description="Helical" evidence="2">
    <location>
        <begin position="71"/>
        <end position="97"/>
    </location>
</feature>
<evidence type="ECO:0000256" key="1">
    <source>
        <dbReference type="SAM" id="MobiDB-lite"/>
    </source>
</evidence>
<proteinExistence type="predicted"/>